<name>A0A3N3DYR2_9VIBR</name>
<dbReference type="GO" id="GO:0051119">
    <property type="term" value="F:sugar transmembrane transporter activity"/>
    <property type="evidence" value="ECO:0007669"/>
    <property type="project" value="InterPro"/>
</dbReference>
<gene>
    <name evidence="6" type="ORF">EGH82_13240</name>
</gene>
<dbReference type="InterPro" id="IPR047662">
    <property type="entry name" value="SemiSWEET"/>
</dbReference>
<comment type="caution">
    <text evidence="6">The sequence shown here is derived from an EMBL/GenBank/DDBJ whole genome shotgun (WGS) entry which is preliminary data.</text>
</comment>
<evidence type="ECO:0000256" key="2">
    <source>
        <dbReference type="ARBA" id="ARBA00022692"/>
    </source>
</evidence>
<feature type="transmembrane region" description="Helical" evidence="5">
    <location>
        <begin position="6"/>
        <end position="25"/>
    </location>
</feature>
<feature type="transmembrane region" description="Helical" evidence="5">
    <location>
        <begin position="37"/>
        <end position="56"/>
    </location>
</feature>
<organism evidence="6 7">
    <name type="scientific">Vibrio ponticus</name>
    <dbReference type="NCBI Taxonomy" id="265668"/>
    <lineage>
        <taxon>Bacteria</taxon>
        <taxon>Pseudomonadati</taxon>
        <taxon>Pseudomonadota</taxon>
        <taxon>Gammaproteobacteria</taxon>
        <taxon>Vibrionales</taxon>
        <taxon>Vibrionaceae</taxon>
        <taxon>Vibrio</taxon>
    </lineage>
</organism>
<sequence length="95" mass="10673">MIDITVLGYVAAFCTTCSFVPQVIHILKSKDTRSISLAMYTVFVLGVLLWFVYGVLVKDWPVIVANAITLLLASFILCLKVRDVLRIKKRDQVVV</sequence>
<keyword evidence="4 5" id="KW-0472">Membrane</keyword>
<dbReference type="Gene3D" id="1.20.1280.290">
    <property type="match status" value="1"/>
</dbReference>
<dbReference type="Pfam" id="PF04193">
    <property type="entry name" value="PQ-loop"/>
    <property type="match status" value="1"/>
</dbReference>
<dbReference type="RefSeq" id="WP_123782437.1">
    <property type="nucleotide sequence ID" value="NZ_RKIK01000038.1"/>
</dbReference>
<evidence type="ECO:0000256" key="4">
    <source>
        <dbReference type="ARBA" id="ARBA00023136"/>
    </source>
</evidence>
<dbReference type="AlphaFoldDB" id="A0A3N3DYR2"/>
<reference evidence="6 7" key="1">
    <citation type="submission" date="2018-11" db="EMBL/GenBank/DDBJ databases">
        <title>Vibrio ponticus strain CAIM 1751 pathogenic for the snapper Lutjanus guttatus.</title>
        <authorList>
            <person name="Soto-Rodriguez S."/>
            <person name="Lozano-Olvera R."/>
            <person name="Gomez-Gil B."/>
        </authorList>
    </citation>
    <scope>NUCLEOTIDE SEQUENCE [LARGE SCALE GENOMIC DNA]</scope>
    <source>
        <strain evidence="6 7">CAIM 1751</strain>
    </source>
</reference>
<dbReference type="InterPro" id="IPR006603">
    <property type="entry name" value="PQ-loop_rpt"/>
</dbReference>
<accession>A0A3N3DYR2</accession>
<keyword evidence="3 5" id="KW-1133">Transmembrane helix</keyword>
<protein>
    <submittedName>
        <fullName evidence="6">Glutathione synthetase</fullName>
    </submittedName>
</protein>
<evidence type="ECO:0000256" key="1">
    <source>
        <dbReference type="ARBA" id="ARBA00004141"/>
    </source>
</evidence>
<keyword evidence="2 5" id="KW-0812">Transmembrane</keyword>
<feature type="transmembrane region" description="Helical" evidence="5">
    <location>
        <begin position="62"/>
        <end position="81"/>
    </location>
</feature>
<evidence type="ECO:0000313" key="6">
    <source>
        <dbReference type="EMBL" id="ROV59516.1"/>
    </source>
</evidence>
<dbReference type="GO" id="GO:0016020">
    <property type="term" value="C:membrane"/>
    <property type="evidence" value="ECO:0007669"/>
    <property type="project" value="UniProtKB-SubCell"/>
</dbReference>
<proteinExistence type="predicted"/>
<dbReference type="NCBIfam" id="NF037968">
    <property type="entry name" value="SemiSWEET_2"/>
    <property type="match status" value="1"/>
</dbReference>
<comment type="subcellular location">
    <subcellularLocation>
        <location evidence="1">Membrane</location>
        <topology evidence="1">Multi-pass membrane protein</topology>
    </subcellularLocation>
</comment>
<evidence type="ECO:0000256" key="3">
    <source>
        <dbReference type="ARBA" id="ARBA00022989"/>
    </source>
</evidence>
<evidence type="ECO:0000313" key="7">
    <source>
        <dbReference type="Proteomes" id="UP000278792"/>
    </source>
</evidence>
<evidence type="ECO:0000256" key="5">
    <source>
        <dbReference type="SAM" id="Phobius"/>
    </source>
</evidence>
<dbReference type="EMBL" id="RKIK01000038">
    <property type="protein sequence ID" value="ROV59516.1"/>
    <property type="molecule type" value="Genomic_DNA"/>
</dbReference>
<dbReference type="Proteomes" id="UP000278792">
    <property type="component" value="Unassembled WGS sequence"/>
</dbReference>